<reference evidence="2 3" key="1">
    <citation type="submission" date="2020-09" db="EMBL/GenBank/DDBJ databases">
        <title>Pseudoxanthomonas sp. CAU 1598 isolated from sand of Yaerae Beach.</title>
        <authorList>
            <person name="Kim W."/>
        </authorList>
    </citation>
    <scope>NUCLEOTIDE SEQUENCE [LARGE SCALE GENOMIC DNA]</scope>
    <source>
        <strain evidence="2 3">CAU 1598</strain>
    </source>
</reference>
<dbReference type="EMBL" id="JACYTR010000001">
    <property type="protein sequence ID" value="MBD8524306.1"/>
    <property type="molecule type" value="Genomic_DNA"/>
</dbReference>
<dbReference type="Proteomes" id="UP000613768">
    <property type="component" value="Unassembled WGS sequence"/>
</dbReference>
<comment type="caution">
    <text evidence="2">The sequence shown here is derived from an EMBL/GenBank/DDBJ whole genome shotgun (WGS) entry which is preliminary data.</text>
</comment>
<evidence type="ECO:0008006" key="4">
    <source>
        <dbReference type="Google" id="ProtNLM"/>
    </source>
</evidence>
<feature type="compositionally biased region" description="Acidic residues" evidence="1">
    <location>
        <begin position="87"/>
        <end position="98"/>
    </location>
</feature>
<dbReference type="RefSeq" id="WP_192027646.1">
    <property type="nucleotide sequence ID" value="NZ_JACYTR010000001.1"/>
</dbReference>
<sequence length="143" mass="16525">MLIAVALCLPVSGQAADRDRDEEPYADLPQSVRRIERETGGKVLQVRPIRRGDREIYRMKVLTPDGRIKIMQDDPRRRRDARNRDSEPEDEREDERDQADDQRAAAPESRQPQSEQRRESSLEPRFIPPPKSLAPARASRSVE</sequence>
<evidence type="ECO:0000313" key="2">
    <source>
        <dbReference type="EMBL" id="MBD8524306.1"/>
    </source>
</evidence>
<feature type="region of interest" description="Disordered" evidence="1">
    <location>
        <begin position="64"/>
        <end position="143"/>
    </location>
</feature>
<accession>A0AAW3ZIK8</accession>
<proteinExistence type="predicted"/>
<keyword evidence="3" id="KW-1185">Reference proteome</keyword>
<dbReference type="AlphaFoldDB" id="A0AAW3ZIK8"/>
<protein>
    <recommendedName>
        <fullName evidence="4">PepSY domain-containing protein</fullName>
    </recommendedName>
</protein>
<gene>
    <name evidence="2" type="ORF">IFO71_00990</name>
</gene>
<feature type="region of interest" description="Disordered" evidence="1">
    <location>
        <begin position="12"/>
        <end position="40"/>
    </location>
</feature>
<evidence type="ECO:0000313" key="3">
    <source>
        <dbReference type="Proteomes" id="UP000613768"/>
    </source>
</evidence>
<organism evidence="2 3">
    <name type="scientific">Pseudomarimonas arenosa</name>
    <dbReference type="NCBI Taxonomy" id="2774145"/>
    <lineage>
        <taxon>Bacteria</taxon>
        <taxon>Pseudomonadati</taxon>
        <taxon>Pseudomonadota</taxon>
        <taxon>Gammaproteobacteria</taxon>
        <taxon>Lysobacterales</taxon>
        <taxon>Lysobacteraceae</taxon>
        <taxon>Pseudomarimonas</taxon>
    </lineage>
</organism>
<evidence type="ECO:0000256" key="1">
    <source>
        <dbReference type="SAM" id="MobiDB-lite"/>
    </source>
</evidence>
<feature type="compositionally biased region" description="Basic and acidic residues" evidence="1">
    <location>
        <begin position="66"/>
        <end position="86"/>
    </location>
</feature>
<name>A0AAW3ZIK8_9GAMM</name>